<keyword evidence="3" id="KW-0131">Cell cycle</keyword>
<dbReference type="OrthoDB" id="81003at2"/>
<keyword evidence="3" id="KW-0132">Cell division</keyword>
<feature type="coiled-coil region" evidence="1">
    <location>
        <begin position="32"/>
        <end position="66"/>
    </location>
</feature>
<protein>
    <submittedName>
        <fullName evidence="3">Putative cell division protein FtsL</fullName>
    </submittedName>
</protein>
<dbReference type="RefSeq" id="WP_026737897.1">
    <property type="nucleotide sequence ID" value="NZ_AP019822.1"/>
</dbReference>
<dbReference type="STRING" id="714315.GCA_000516535_01611"/>
<keyword evidence="2" id="KW-0472">Membrane</keyword>
<sequence length="91" mass="10835">MGRGKIFFLFNIFFILALFGIGYQTFETYLVKKEVSKEIKNTEKEVEEYAEKKKKLESNIKNFSEEEKIERVARDKLNLKKEGEVTYKIVE</sequence>
<evidence type="ECO:0000313" key="4">
    <source>
        <dbReference type="Proteomes" id="UP000321606"/>
    </source>
</evidence>
<keyword evidence="2" id="KW-1133">Transmembrane helix</keyword>
<keyword evidence="2" id="KW-0812">Transmembrane</keyword>
<gene>
    <name evidence="3" type="ORF">JCM16774_1604</name>
</gene>
<organism evidence="3 4">
    <name type="scientific">Pseudoleptotrichia goodfellowii</name>
    <dbReference type="NCBI Taxonomy" id="157692"/>
    <lineage>
        <taxon>Bacteria</taxon>
        <taxon>Fusobacteriati</taxon>
        <taxon>Fusobacteriota</taxon>
        <taxon>Fusobacteriia</taxon>
        <taxon>Fusobacteriales</taxon>
        <taxon>Leptotrichiaceae</taxon>
        <taxon>Pseudoleptotrichia</taxon>
    </lineage>
</organism>
<dbReference type="EMBL" id="AP019822">
    <property type="protein sequence ID" value="BBM36660.1"/>
    <property type="molecule type" value="Genomic_DNA"/>
</dbReference>
<dbReference type="KEGG" id="lgo:JCM16774_1604"/>
<reference evidence="3 4" key="1">
    <citation type="submission" date="2019-07" db="EMBL/GenBank/DDBJ databases">
        <title>Complete Genome Sequence of Leptotrichia goodfellowii Strain JCM 16774.</title>
        <authorList>
            <person name="Watanabe S."/>
            <person name="Cui L."/>
        </authorList>
    </citation>
    <scope>NUCLEOTIDE SEQUENCE [LARGE SCALE GENOMIC DNA]</scope>
    <source>
        <strain evidence="3 4">JCM16774</strain>
    </source>
</reference>
<keyword evidence="1" id="KW-0175">Coiled coil</keyword>
<name>A0A510JBH1_9FUSO</name>
<feature type="transmembrane region" description="Helical" evidence="2">
    <location>
        <begin position="6"/>
        <end position="26"/>
    </location>
</feature>
<dbReference type="Pfam" id="PF04977">
    <property type="entry name" value="DivIC"/>
    <property type="match status" value="1"/>
</dbReference>
<evidence type="ECO:0000256" key="1">
    <source>
        <dbReference type="SAM" id="Coils"/>
    </source>
</evidence>
<proteinExistence type="predicted"/>
<dbReference type="InterPro" id="IPR007060">
    <property type="entry name" value="FtsL/DivIC"/>
</dbReference>
<evidence type="ECO:0000256" key="2">
    <source>
        <dbReference type="SAM" id="Phobius"/>
    </source>
</evidence>
<dbReference type="GO" id="GO:0051301">
    <property type="term" value="P:cell division"/>
    <property type="evidence" value="ECO:0007669"/>
    <property type="project" value="UniProtKB-KW"/>
</dbReference>
<accession>A0A510JBH1</accession>
<dbReference type="Proteomes" id="UP000321606">
    <property type="component" value="Chromosome"/>
</dbReference>
<evidence type="ECO:0000313" key="3">
    <source>
        <dbReference type="EMBL" id="BBM36660.1"/>
    </source>
</evidence>
<dbReference type="AlphaFoldDB" id="A0A510JBH1"/>